<feature type="transmembrane region" description="Helical" evidence="1">
    <location>
        <begin position="12"/>
        <end position="29"/>
    </location>
</feature>
<evidence type="ECO:0000313" key="2">
    <source>
        <dbReference type="EMBL" id="MCC1483533.1"/>
    </source>
</evidence>
<organism evidence="2 3">
    <name type="scientific">Winogradskyella immobilis</name>
    <dbReference type="NCBI Taxonomy" id="2816852"/>
    <lineage>
        <taxon>Bacteria</taxon>
        <taxon>Pseudomonadati</taxon>
        <taxon>Bacteroidota</taxon>
        <taxon>Flavobacteriia</taxon>
        <taxon>Flavobacteriales</taxon>
        <taxon>Flavobacteriaceae</taxon>
        <taxon>Winogradskyella</taxon>
    </lineage>
</organism>
<evidence type="ECO:0000256" key="1">
    <source>
        <dbReference type="SAM" id="Phobius"/>
    </source>
</evidence>
<dbReference type="EMBL" id="JAFMPT010000003">
    <property type="protein sequence ID" value="MCC1483533.1"/>
    <property type="molecule type" value="Genomic_DNA"/>
</dbReference>
<gene>
    <name evidence="2" type="ORF">J1C55_02925</name>
</gene>
<keyword evidence="1" id="KW-0472">Membrane</keyword>
<reference evidence="3" key="2">
    <citation type="submission" date="2023-07" db="EMBL/GenBank/DDBJ databases">
        <title>Genome of Winogradskyella sp. E313.</title>
        <authorList>
            <person name="Zhou Y."/>
        </authorList>
    </citation>
    <scope>NUCLEOTIDE SEQUENCE [LARGE SCALE GENOMIC DNA]</scope>
    <source>
        <strain evidence="3">E313</strain>
    </source>
</reference>
<feature type="transmembrane region" description="Helical" evidence="1">
    <location>
        <begin position="98"/>
        <end position="120"/>
    </location>
</feature>
<proteinExistence type="predicted"/>
<feature type="transmembrane region" description="Helical" evidence="1">
    <location>
        <begin position="67"/>
        <end position="86"/>
    </location>
</feature>
<accession>A0ABS8EK00</accession>
<dbReference type="RefSeq" id="WP_227475986.1">
    <property type="nucleotide sequence ID" value="NZ_JAFMPT010000003.1"/>
</dbReference>
<keyword evidence="1" id="KW-1133">Transmembrane helix</keyword>
<dbReference type="Proteomes" id="UP000778797">
    <property type="component" value="Unassembled WGS sequence"/>
</dbReference>
<keyword evidence="1" id="KW-0812">Transmembrane</keyword>
<reference evidence="3" key="1">
    <citation type="submission" date="2021-03" db="EMBL/GenBank/DDBJ databases">
        <title>Genome of Cognatishimia sp. F0-27.</title>
        <authorList>
            <person name="Ping X."/>
        </authorList>
    </citation>
    <scope>NUCLEOTIDE SEQUENCE [LARGE SCALE GENOMIC DNA]</scope>
    <source>
        <strain evidence="3">E313</strain>
    </source>
</reference>
<evidence type="ECO:0000313" key="3">
    <source>
        <dbReference type="Proteomes" id="UP000778797"/>
    </source>
</evidence>
<comment type="caution">
    <text evidence="2">The sequence shown here is derived from an EMBL/GenBank/DDBJ whole genome shotgun (WGS) entry which is preliminary data.</text>
</comment>
<feature type="transmembrane region" description="Helical" evidence="1">
    <location>
        <begin position="35"/>
        <end position="55"/>
    </location>
</feature>
<name>A0ABS8EK00_9FLAO</name>
<keyword evidence="3" id="KW-1185">Reference proteome</keyword>
<protein>
    <submittedName>
        <fullName evidence="2">Uncharacterized protein</fullName>
    </submittedName>
</protein>
<sequence length="132" mass="15418">MNIIQKLKGCNPYDLLLILSFMLILIKGLEYVFIGILYPLVISAILLSPFVYCYFKKRCTISKTIKYWSLLILCYGVVRILLNTIIYIDSRGIPSEAYYQFTLKYSIISILYVVIGVTLFRKRKHIFLNLSQ</sequence>